<sequence length="33" mass="3554">MLLSKNLSRLSHRCRSVNVLLGSSPASRSTVAL</sequence>
<accession>A0A183K5J5</accession>
<evidence type="ECO:0000313" key="2">
    <source>
        <dbReference type="Proteomes" id="UP000279833"/>
    </source>
</evidence>
<keyword evidence="2" id="KW-1185">Reference proteome</keyword>
<reference evidence="1 2" key="2">
    <citation type="submission" date="2018-11" db="EMBL/GenBank/DDBJ databases">
        <authorList>
            <consortium name="Pathogen Informatics"/>
        </authorList>
    </citation>
    <scope>NUCLEOTIDE SEQUENCE [LARGE SCALE GENOMIC DNA]</scope>
    <source>
        <strain evidence="1">Dakar</strain>
        <strain evidence="2">Dakar, Senegal</strain>
    </source>
</reference>
<organism evidence="3">
    <name type="scientific">Schistosoma curassoni</name>
    <dbReference type="NCBI Taxonomy" id="6186"/>
    <lineage>
        <taxon>Eukaryota</taxon>
        <taxon>Metazoa</taxon>
        <taxon>Spiralia</taxon>
        <taxon>Lophotrochozoa</taxon>
        <taxon>Platyhelminthes</taxon>
        <taxon>Trematoda</taxon>
        <taxon>Digenea</taxon>
        <taxon>Strigeidida</taxon>
        <taxon>Schistosomatoidea</taxon>
        <taxon>Schistosomatidae</taxon>
        <taxon>Schistosoma</taxon>
    </lineage>
</organism>
<reference evidence="3" key="1">
    <citation type="submission" date="2016-06" db="UniProtKB">
        <authorList>
            <consortium name="WormBaseParasite"/>
        </authorList>
    </citation>
    <scope>IDENTIFICATION</scope>
</reference>
<evidence type="ECO:0000313" key="1">
    <source>
        <dbReference type="EMBL" id="VDP39146.1"/>
    </source>
</evidence>
<name>A0A183K5J5_9TREM</name>
<dbReference type="WBParaSite" id="SCUD_0001026901-mRNA-1">
    <property type="protein sequence ID" value="SCUD_0001026901-mRNA-1"/>
    <property type="gene ID" value="SCUD_0001026901"/>
</dbReference>
<dbReference type="EMBL" id="UZAK01033682">
    <property type="protein sequence ID" value="VDP39146.1"/>
    <property type="molecule type" value="Genomic_DNA"/>
</dbReference>
<protein>
    <submittedName>
        <fullName evidence="1 3">Uncharacterized protein</fullName>
    </submittedName>
</protein>
<dbReference type="AlphaFoldDB" id="A0A183K5J5"/>
<dbReference type="Proteomes" id="UP000279833">
    <property type="component" value="Unassembled WGS sequence"/>
</dbReference>
<proteinExistence type="predicted"/>
<evidence type="ECO:0000313" key="3">
    <source>
        <dbReference type="WBParaSite" id="SCUD_0001026901-mRNA-1"/>
    </source>
</evidence>
<gene>
    <name evidence="1" type="ORF">SCUD_LOCUS10269</name>
</gene>